<dbReference type="AlphaFoldDB" id="A0A9P6UHI4"/>
<evidence type="ECO:0000256" key="1">
    <source>
        <dbReference type="SAM" id="MobiDB-lite"/>
    </source>
</evidence>
<reference evidence="2" key="1">
    <citation type="journal article" date="2020" name="Fungal Divers.">
        <title>Resolving the Mortierellaceae phylogeny through synthesis of multi-gene phylogenetics and phylogenomics.</title>
        <authorList>
            <person name="Vandepol N."/>
            <person name="Liber J."/>
            <person name="Desiro A."/>
            <person name="Na H."/>
            <person name="Kennedy M."/>
            <person name="Barry K."/>
            <person name="Grigoriev I.V."/>
            <person name="Miller A.N."/>
            <person name="O'Donnell K."/>
            <person name="Stajich J.E."/>
            <person name="Bonito G."/>
        </authorList>
    </citation>
    <scope>NUCLEOTIDE SEQUENCE</scope>
    <source>
        <strain evidence="2">REB-010B</strain>
    </source>
</reference>
<evidence type="ECO:0000313" key="2">
    <source>
        <dbReference type="EMBL" id="KAG0302793.1"/>
    </source>
</evidence>
<accession>A0A9P6UHI4</accession>
<evidence type="ECO:0000313" key="3">
    <source>
        <dbReference type="Proteomes" id="UP000738325"/>
    </source>
</evidence>
<protein>
    <submittedName>
        <fullName evidence="2">Uncharacterized protein</fullName>
    </submittedName>
</protein>
<feature type="non-terminal residue" evidence="2">
    <location>
        <position position="466"/>
    </location>
</feature>
<proteinExistence type="predicted"/>
<sequence length="466" mass="53203">MRSMESNALVELDKDTNAQESLGKLFQFSAAQDALSVGQTYKHICRFITRFEYDFKVARSGLQLGYGSRSETKRKKEPYENDGRAPDTTRTLLPRSGAGRPKGSRNKRPKFGYDVDWSKFGIPWSIQDYNGFAATNTCPMDTTLMAWYLVQRFGGATLPRTVLETPAGSVLQDVMAEIAIENYDKARWLWCTKVLKMSETGQHSLFGTMDEVFLAYLPELSNFSLMESSYCLGADHCPNAVQVNVRKVASLPMSHPQISQTTLDQTLQNHSCHCTEPIQDSVVKEHGEDEFRKQFMTNIDSGEEEEWFTCRGTRCFNPTEFKTMPYLLVLNCLYEWNSSKDRVSKPAQLLRVGDAEYSLAVVMYGSGQHFCCTVMIDGRALFYDGAKKARKLRWLMPEEDQVPSGFQMGQVWYLNRSKANSFLLEEKVEDREEDLDVDDMDLELAWKDNKDETIKEEAEECMNTQA</sequence>
<dbReference type="Proteomes" id="UP000738325">
    <property type="component" value="Unassembled WGS sequence"/>
</dbReference>
<dbReference type="OrthoDB" id="2445349at2759"/>
<gene>
    <name evidence="2" type="ORF">BGZ99_002900</name>
</gene>
<organism evidence="2 3">
    <name type="scientific">Dissophora globulifera</name>
    <dbReference type="NCBI Taxonomy" id="979702"/>
    <lineage>
        <taxon>Eukaryota</taxon>
        <taxon>Fungi</taxon>
        <taxon>Fungi incertae sedis</taxon>
        <taxon>Mucoromycota</taxon>
        <taxon>Mortierellomycotina</taxon>
        <taxon>Mortierellomycetes</taxon>
        <taxon>Mortierellales</taxon>
        <taxon>Mortierellaceae</taxon>
        <taxon>Dissophora</taxon>
    </lineage>
</organism>
<feature type="compositionally biased region" description="Basic and acidic residues" evidence="1">
    <location>
        <begin position="77"/>
        <end position="87"/>
    </location>
</feature>
<keyword evidence="3" id="KW-1185">Reference proteome</keyword>
<dbReference type="EMBL" id="JAAAIP010001932">
    <property type="protein sequence ID" value="KAG0302793.1"/>
    <property type="molecule type" value="Genomic_DNA"/>
</dbReference>
<name>A0A9P6UHI4_9FUNG</name>
<feature type="region of interest" description="Disordered" evidence="1">
    <location>
        <begin position="68"/>
        <end position="107"/>
    </location>
</feature>
<comment type="caution">
    <text evidence="2">The sequence shown here is derived from an EMBL/GenBank/DDBJ whole genome shotgun (WGS) entry which is preliminary data.</text>
</comment>